<reference evidence="1 2" key="1">
    <citation type="journal article" date="2013" name="Genome Announc.">
        <title>Complete Genome Sequence of Mycobacterium massiliense Clinical Strain Asan 50594, Belonging to the Type II Genotype.</title>
        <authorList>
            <person name="Kim B.J."/>
            <person name="Kim B.R."/>
            <person name="Hong S.H."/>
            <person name="Seok S.H."/>
            <person name="Kook Y.H."/>
            <person name="Kim B.J."/>
        </authorList>
    </citation>
    <scope>NUCLEOTIDE SEQUENCE [LARGE SCALE GENOMIC DNA]</scope>
    <source>
        <strain evidence="1 2">50594</strain>
    </source>
</reference>
<gene>
    <name evidence="1" type="ORF">MASS_1560</name>
</gene>
<proteinExistence type="predicted"/>
<dbReference type="Proteomes" id="UP000013961">
    <property type="component" value="Chromosome"/>
</dbReference>
<dbReference type="EMBL" id="CP004374">
    <property type="protein sequence ID" value="AGM28162.1"/>
    <property type="molecule type" value="Genomic_DNA"/>
</dbReference>
<dbReference type="AlphaFoldDB" id="A0AB33A8V1"/>
<dbReference type="RefSeq" id="WP_016342229.1">
    <property type="nucleotide sequence ID" value="NC_021282.1"/>
</dbReference>
<protein>
    <submittedName>
        <fullName evidence="1">HicA family toxin-antitoxin system, toxin component</fullName>
    </submittedName>
</protein>
<accession>A0AB33A8V1</accession>
<dbReference type="KEGG" id="mabb:MASS_1560"/>
<evidence type="ECO:0000313" key="2">
    <source>
        <dbReference type="Proteomes" id="UP000013961"/>
    </source>
</evidence>
<name>A0AB33A8V1_9MYCO</name>
<sequence length="87" mass="9855">MVSKVDKTLAQMRELRSISYADLHKVCVHHFGEPRQNGTSHAVFRTPWAGDPRVNIQSAKGKAKPYQIKQVLAAIDKLNQQKKEDSK</sequence>
<organism evidence="1 2">
    <name type="scientific">Mycobacteroides abscessus subsp. bolletii 50594</name>
    <dbReference type="NCBI Taxonomy" id="1303024"/>
    <lineage>
        <taxon>Bacteria</taxon>
        <taxon>Bacillati</taxon>
        <taxon>Actinomycetota</taxon>
        <taxon>Actinomycetes</taxon>
        <taxon>Mycobacteriales</taxon>
        <taxon>Mycobacteriaceae</taxon>
        <taxon>Mycobacteroides</taxon>
        <taxon>Mycobacteroides abscessus</taxon>
    </lineage>
</organism>
<evidence type="ECO:0000313" key="1">
    <source>
        <dbReference type="EMBL" id="AGM28162.1"/>
    </source>
</evidence>